<name>A0A4S3BA60_9ENTE</name>
<dbReference type="GO" id="GO:0016787">
    <property type="term" value="F:hydrolase activity"/>
    <property type="evidence" value="ECO:0007669"/>
    <property type="project" value="UniProtKB-KW"/>
</dbReference>
<proteinExistence type="predicted"/>
<dbReference type="SUPFAM" id="SSF53474">
    <property type="entry name" value="alpha/beta-Hydrolases"/>
    <property type="match status" value="1"/>
</dbReference>
<sequence>MKYQGSLYGKSHYLKLVMPFVWSRTYSVSDLVRRVKGASQSIFALWEELLDVDFESQQFFDMPIYFFEGRHDHHVSSQLVEEYARTIKSKVSIIWYENSGHFPQWEEASKFNQDVTDIVEHLE</sequence>
<dbReference type="Gene3D" id="3.40.50.1820">
    <property type="entry name" value="alpha/beta hydrolase"/>
    <property type="match status" value="1"/>
</dbReference>
<comment type="caution">
    <text evidence="1">The sequence shown here is derived from an EMBL/GenBank/DDBJ whole genome shotgun (WGS) entry which is preliminary data.</text>
</comment>
<keyword evidence="2" id="KW-1185">Reference proteome</keyword>
<dbReference type="Proteomes" id="UP000310506">
    <property type="component" value="Unassembled WGS sequence"/>
</dbReference>
<dbReference type="AlphaFoldDB" id="A0A4S3BA60"/>
<keyword evidence="1" id="KW-0378">Hydrolase</keyword>
<evidence type="ECO:0000313" key="2">
    <source>
        <dbReference type="Proteomes" id="UP000310506"/>
    </source>
</evidence>
<evidence type="ECO:0000313" key="1">
    <source>
        <dbReference type="EMBL" id="THB62155.1"/>
    </source>
</evidence>
<dbReference type="EMBL" id="SDGV01000003">
    <property type="protein sequence ID" value="THB62155.1"/>
    <property type="molecule type" value="Genomic_DNA"/>
</dbReference>
<reference evidence="1 2" key="1">
    <citation type="submission" date="2019-01" db="EMBL/GenBank/DDBJ databases">
        <title>Vagococcus silagei sp. nov. isolated from brewer's grain.</title>
        <authorList>
            <person name="Guu J.-R."/>
        </authorList>
    </citation>
    <scope>NUCLEOTIDE SEQUENCE [LARGE SCALE GENOMIC DNA]</scope>
    <source>
        <strain evidence="1 2">2B-2</strain>
    </source>
</reference>
<accession>A0A4S3BA60</accession>
<gene>
    <name evidence="1" type="ORF">ESZ54_01435</name>
</gene>
<organism evidence="1 2">
    <name type="scientific">Vagococcus silagei</name>
    <dbReference type="NCBI Taxonomy" id="2508885"/>
    <lineage>
        <taxon>Bacteria</taxon>
        <taxon>Bacillati</taxon>
        <taxon>Bacillota</taxon>
        <taxon>Bacilli</taxon>
        <taxon>Lactobacillales</taxon>
        <taxon>Enterococcaceae</taxon>
        <taxon>Vagococcus</taxon>
    </lineage>
</organism>
<protein>
    <submittedName>
        <fullName evidence="1">Alpha/beta hydrolase</fullName>
    </submittedName>
</protein>
<dbReference type="InterPro" id="IPR029058">
    <property type="entry name" value="AB_hydrolase_fold"/>
</dbReference>